<feature type="domain" description="BTB" evidence="5">
    <location>
        <begin position="37"/>
        <end position="86"/>
    </location>
</feature>
<dbReference type="Gene3D" id="3.80.10.10">
    <property type="entry name" value="Ribonuclease Inhibitor"/>
    <property type="match status" value="2"/>
</dbReference>
<keyword evidence="3" id="KW-0880">Kelch repeat</keyword>
<evidence type="ECO:0000256" key="4">
    <source>
        <dbReference type="ARBA" id="ARBA00022737"/>
    </source>
</evidence>
<dbReference type="EMBL" id="JBBPBK010000002">
    <property type="protein sequence ID" value="KAK9290191.1"/>
    <property type="molecule type" value="Genomic_DNA"/>
</dbReference>
<evidence type="ECO:0000313" key="7">
    <source>
        <dbReference type="Proteomes" id="UP001415857"/>
    </source>
</evidence>
<accession>A0AAP0S9P4</accession>
<dbReference type="SUPFAM" id="SSF52047">
    <property type="entry name" value="RNI-like"/>
    <property type="match status" value="2"/>
</dbReference>
<dbReference type="Proteomes" id="UP001415857">
    <property type="component" value="Unassembled WGS sequence"/>
</dbReference>
<proteinExistence type="predicted"/>
<dbReference type="InterPro" id="IPR000210">
    <property type="entry name" value="BTB/POZ_dom"/>
</dbReference>
<dbReference type="SMART" id="SM00875">
    <property type="entry name" value="BACK"/>
    <property type="match status" value="1"/>
</dbReference>
<dbReference type="SUPFAM" id="SSF54695">
    <property type="entry name" value="POZ domain"/>
    <property type="match status" value="1"/>
</dbReference>
<keyword evidence="7" id="KW-1185">Reference proteome</keyword>
<dbReference type="Pfam" id="PF07707">
    <property type="entry name" value="BACK"/>
    <property type="match status" value="1"/>
</dbReference>
<sequence length="608" mass="68162">MDPGREFSEGSVLGTLIKYLVGRAVARLWPSTVGDLLLIEQSSYFRGLLGGSFSESCLDCIIIQWNLEAFMNVLKFIYSSSLDVTSDNFLPLFEAALFFGLETLLFKCRSWFSEVTSSKGIWSLQIQLDDLIHIWNFSILHANDFIQELCTSYLARNFMWAMSHNSFCDVPYNLLLSCIKHPHLTVYSEKHLSDALIVWLDANTKRTKCLSSAEDDHRDILKQIRISLLPLWFAAGKRKCCYFSKLADESIDAILNLMKPLSTSSMNALGDDDLYHLRIRLTEYTKKVDLSGCPQVTSAILLLCVLPSENMDLMLRKSIKQSLIRLEHLDGDHCPFSRGLLPILSFEAVQEVDISKCPMLHLEASIECFCKSFPSLRTLKAAYLLNFKSTTLRKLVQKCPLVSEVDLTVDISPVIPSQVSIVSSSQDVMPQGSTKSFSTKDYSLDAKSFYLSGPLLSNITKLTLEGRSDVSDFNLQDISEFCASLNYLNLKGCISVTDVGISVLIYRCIKLHSIIVCDTSFGRNSILALCAGIPHCGHFPAAHFEKKHLDSLAFKLQKLHMGGCNSVDEVSLSELMSHTHMLKSLCLGNTHLVDQCYLWFLGFFLGDA</sequence>
<dbReference type="Gene3D" id="1.25.40.420">
    <property type="match status" value="1"/>
</dbReference>
<evidence type="ECO:0000256" key="3">
    <source>
        <dbReference type="ARBA" id="ARBA00022441"/>
    </source>
</evidence>
<dbReference type="PANTHER" id="PTHR24412:SF489">
    <property type="entry name" value="RING FINGER DOMAIN AND KELCH REPEAT-CONTAINING PROTEIN DDB_G0271372"/>
    <property type="match status" value="1"/>
</dbReference>
<protein>
    <recommendedName>
        <fullName evidence="5">BTB domain-containing protein</fullName>
    </recommendedName>
</protein>
<dbReference type="InterPro" id="IPR011333">
    <property type="entry name" value="SKP1/BTB/POZ_sf"/>
</dbReference>
<dbReference type="InterPro" id="IPR006553">
    <property type="entry name" value="Leu-rich_rpt_Cys-con_subtyp"/>
</dbReference>
<dbReference type="Gene3D" id="3.30.710.10">
    <property type="entry name" value="Potassium Channel Kv1.1, Chain A"/>
    <property type="match status" value="1"/>
</dbReference>
<keyword evidence="4" id="KW-0677">Repeat</keyword>
<reference evidence="6 7" key="1">
    <citation type="journal article" date="2024" name="Plant J.">
        <title>Genome sequences and population genomics reveal climatic adaptation and genomic divergence between two closely related sweetgum species.</title>
        <authorList>
            <person name="Xu W.Q."/>
            <person name="Ren C.Q."/>
            <person name="Zhang X.Y."/>
            <person name="Comes H.P."/>
            <person name="Liu X.H."/>
            <person name="Li Y.G."/>
            <person name="Kettle C.J."/>
            <person name="Jalonen R."/>
            <person name="Gaisberger H."/>
            <person name="Ma Y.Z."/>
            <person name="Qiu Y.X."/>
        </authorList>
    </citation>
    <scope>NUCLEOTIDE SEQUENCE [LARGE SCALE GENOMIC DNA]</scope>
    <source>
        <strain evidence="6">Hangzhou</strain>
    </source>
</reference>
<dbReference type="SMART" id="SM00367">
    <property type="entry name" value="LRR_CC"/>
    <property type="match status" value="2"/>
</dbReference>
<dbReference type="InterPro" id="IPR032675">
    <property type="entry name" value="LRR_dom_sf"/>
</dbReference>
<evidence type="ECO:0000313" key="6">
    <source>
        <dbReference type="EMBL" id="KAK9290191.1"/>
    </source>
</evidence>
<evidence type="ECO:0000259" key="5">
    <source>
        <dbReference type="PROSITE" id="PS50097"/>
    </source>
</evidence>
<comment type="pathway">
    <text evidence="2">Protein modification; protein ubiquitination.</text>
</comment>
<dbReference type="InterPro" id="IPR011705">
    <property type="entry name" value="BACK"/>
</dbReference>
<dbReference type="PROSITE" id="PS50097">
    <property type="entry name" value="BTB"/>
    <property type="match status" value="1"/>
</dbReference>
<comment type="function">
    <text evidence="1">May act as a substrate-specific adapter of an E3 ubiquitin-protein ligase complex (CUL3-RBX1-BTB) which mediates the ubiquitination and subsequent proteasomal degradation of target proteins.</text>
</comment>
<comment type="caution">
    <text evidence="6">The sequence shown here is derived from an EMBL/GenBank/DDBJ whole genome shotgun (WGS) entry which is preliminary data.</text>
</comment>
<evidence type="ECO:0000256" key="2">
    <source>
        <dbReference type="ARBA" id="ARBA00004906"/>
    </source>
</evidence>
<dbReference type="Pfam" id="PF00651">
    <property type="entry name" value="BTB"/>
    <property type="match status" value="1"/>
</dbReference>
<dbReference type="PANTHER" id="PTHR24412">
    <property type="entry name" value="KELCH PROTEIN"/>
    <property type="match status" value="1"/>
</dbReference>
<name>A0AAP0S9P4_LIQFO</name>
<organism evidence="6 7">
    <name type="scientific">Liquidambar formosana</name>
    <name type="common">Formosan gum</name>
    <dbReference type="NCBI Taxonomy" id="63359"/>
    <lineage>
        <taxon>Eukaryota</taxon>
        <taxon>Viridiplantae</taxon>
        <taxon>Streptophyta</taxon>
        <taxon>Embryophyta</taxon>
        <taxon>Tracheophyta</taxon>
        <taxon>Spermatophyta</taxon>
        <taxon>Magnoliopsida</taxon>
        <taxon>eudicotyledons</taxon>
        <taxon>Gunneridae</taxon>
        <taxon>Pentapetalae</taxon>
        <taxon>Saxifragales</taxon>
        <taxon>Altingiaceae</taxon>
        <taxon>Liquidambar</taxon>
    </lineage>
</organism>
<dbReference type="CDD" id="cd18186">
    <property type="entry name" value="BTB_POZ_ZBTB_KLHL-like"/>
    <property type="match status" value="1"/>
</dbReference>
<gene>
    <name evidence="6" type="ORF">L1049_008357</name>
</gene>
<dbReference type="AlphaFoldDB" id="A0AAP0S9P4"/>
<evidence type="ECO:0000256" key="1">
    <source>
        <dbReference type="ARBA" id="ARBA00002668"/>
    </source>
</evidence>